<dbReference type="Pfam" id="PF13538">
    <property type="entry name" value="UvrD_C_2"/>
    <property type="match status" value="1"/>
</dbReference>
<organism evidence="2 3">
    <name type="scientific">Albibacterium profundi</name>
    <dbReference type="NCBI Taxonomy" id="3134906"/>
    <lineage>
        <taxon>Bacteria</taxon>
        <taxon>Pseudomonadati</taxon>
        <taxon>Bacteroidota</taxon>
        <taxon>Sphingobacteriia</taxon>
        <taxon>Sphingobacteriales</taxon>
        <taxon>Sphingobacteriaceae</taxon>
        <taxon>Albibacterium</taxon>
    </lineage>
</organism>
<dbReference type="PANTHER" id="PTHR43788">
    <property type="entry name" value="DNA2/NAM7 HELICASE FAMILY MEMBER"/>
    <property type="match status" value="1"/>
</dbReference>
<dbReference type="Proteomes" id="UP001580928">
    <property type="component" value="Unassembled WGS sequence"/>
</dbReference>
<dbReference type="InterPro" id="IPR050534">
    <property type="entry name" value="Coronavir_polyprotein_1ab"/>
</dbReference>
<feature type="domain" description="UvrD-like helicase C-terminal" evidence="1">
    <location>
        <begin position="414"/>
        <end position="463"/>
    </location>
</feature>
<proteinExistence type="predicted"/>
<keyword evidence="3" id="KW-1185">Reference proteome</keyword>
<dbReference type="SUPFAM" id="SSF52540">
    <property type="entry name" value="P-loop containing nucleoside triphosphate hydrolases"/>
    <property type="match status" value="1"/>
</dbReference>
<dbReference type="InterPro" id="IPR027785">
    <property type="entry name" value="UvrD-like_helicase_C"/>
</dbReference>
<name>A0ABV5CHD3_9SPHI</name>
<evidence type="ECO:0000313" key="2">
    <source>
        <dbReference type="EMBL" id="MFB5946879.1"/>
    </source>
</evidence>
<dbReference type="EMBL" id="JBBVGT010000003">
    <property type="protein sequence ID" value="MFB5946879.1"/>
    <property type="molecule type" value="Genomic_DNA"/>
</dbReference>
<sequence length="476" mass="54563">MVKAEFFEQYFPANPTQDQKKAFQEFVRFLNSRQSFAAYVLKGYAGTGKTTMISTLVRALPILKMRTVLLAPTGRAAKVITAYSGKSAFTIHKKIYRKKVAGTPEMDFMLAENKHSNTLFIVDEASMISNERIAFSRQSLLEDLIEYVYNGENCRLMLVGDTAQLPPVGLIESPALSLKTLSTLFSLEMFGVELREVVRQQSESGILYNATTIRNQLLDADDDQGEVRYPQLLVRGFKDVYRMTGERLIEGLEYAYNKYGMEDTLVVCRSNKNANLYNQNIRNRVLYREEELTGGDHIMIVKNNYFWTGEDDNQSFIANGDMAKVRRVGNVHEQFGFRFADVSLEFIDSVNNEPLSCRVLLDTLYSDSPNLSREDQNKLFESVMADYQHLPNKRDRIQAIKQDPYYNALQVKFSMAVTCHKAQGGQWGAVFVDQGFLTEEMVDTEFMRWLYTACTRATTELFLLNFSDQFFVENQQ</sequence>
<protein>
    <submittedName>
        <fullName evidence="2">AAA family ATPase</fullName>
    </submittedName>
</protein>
<reference evidence="2 3" key="1">
    <citation type="submission" date="2024-04" db="EMBL/GenBank/DDBJ databases">
        <title>Albibacterium profundi sp. nov., isolated from sediment of the Challenger Deep of Mariana Trench.</title>
        <authorList>
            <person name="Wang Y."/>
        </authorList>
    </citation>
    <scope>NUCLEOTIDE SEQUENCE [LARGE SCALE GENOMIC DNA]</scope>
    <source>
        <strain evidence="2 3">RHL897</strain>
    </source>
</reference>
<evidence type="ECO:0000259" key="1">
    <source>
        <dbReference type="Pfam" id="PF13538"/>
    </source>
</evidence>
<dbReference type="InterPro" id="IPR027417">
    <property type="entry name" value="P-loop_NTPase"/>
</dbReference>
<dbReference type="Pfam" id="PF13604">
    <property type="entry name" value="AAA_30"/>
    <property type="match status" value="1"/>
</dbReference>
<dbReference type="Gene3D" id="3.40.50.300">
    <property type="entry name" value="P-loop containing nucleotide triphosphate hydrolases"/>
    <property type="match status" value="3"/>
</dbReference>
<dbReference type="Gene3D" id="2.30.30.940">
    <property type="match status" value="1"/>
</dbReference>
<gene>
    <name evidence="2" type="ORF">WKR92_13680</name>
</gene>
<evidence type="ECO:0000313" key="3">
    <source>
        <dbReference type="Proteomes" id="UP001580928"/>
    </source>
</evidence>
<comment type="caution">
    <text evidence="2">The sequence shown here is derived from an EMBL/GenBank/DDBJ whole genome shotgun (WGS) entry which is preliminary data.</text>
</comment>
<accession>A0ABV5CHD3</accession>
<dbReference type="CDD" id="cd17933">
    <property type="entry name" value="DEXSc_RecD-like"/>
    <property type="match status" value="1"/>
</dbReference>
<dbReference type="CDD" id="cd18809">
    <property type="entry name" value="SF1_C_RecD"/>
    <property type="match status" value="1"/>
</dbReference>
<dbReference type="RefSeq" id="WP_375558409.1">
    <property type="nucleotide sequence ID" value="NZ_JBBVGT010000003.1"/>
</dbReference>